<name>A0ACC7LKU5_9FLAO</name>
<gene>
    <name evidence="1" type="ORF">ACEZ3G_10295</name>
</gene>
<sequence>MDRPTNPTLIILAFFAIYVIWGSTYLLNKIAVTELPAFMLAGLRFVVAGILILIIAKIMRLHILINWRQFFNTIIAGFLFLSFGNGVVVWALKFVDSGFAALEISAQPLLILLLMRVLQGKKIQLMSVVGVVLGFIGIYLLVSQKEIIRQEGSVLGMFLIFLAMLSWGYGSLFVSKADLPKNYLVNTGYQMLTGGGLMLLFSPIIGEKWTSPVSWSTEVQLSMLLLILFGSIVAFTAFNYLLQVVSPEKVATSTYVNPIIALILGWYFLDEQITLQSIIAAIVLLTGVYFINTRKKLVLFSRFSGKLSENK</sequence>
<organism evidence="1 2">
    <name type="scientific">Meishania litoralis</name>
    <dbReference type="NCBI Taxonomy" id="3434685"/>
    <lineage>
        <taxon>Bacteria</taxon>
        <taxon>Pseudomonadati</taxon>
        <taxon>Bacteroidota</taxon>
        <taxon>Flavobacteriia</taxon>
        <taxon>Flavobacteriales</taxon>
        <taxon>Flavobacteriaceae</taxon>
        <taxon>Meishania</taxon>
    </lineage>
</organism>
<dbReference type="Proteomes" id="UP001595191">
    <property type="component" value="Unassembled WGS sequence"/>
</dbReference>
<keyword evidence="2" id="KW-1185">Reference proteome</keyword>
<evidence type="ECO:0000313" key="2">
    <source>
        <dbReference type="Proteomes" id="UP001595191"/>
    </source>
</evidence>
<comment type="caution">
    <text evidence="1">The sequence shown here is derived from an EMBL/GenBank/DDBJ whole genome shotgun (WGS) entry which is preliminary data.</text>
</comment>
<accession>A0ACC7LKU5</accession>
<protein>
    <submittedName>
        <fullName evidence="1">EamA family transporter</fullName>
    </submittedName>
</protein>
<proteinExistence type="predicted"/>
<evidence type="ECO:0000313" key="1">
    <source>
        <dbReference type="EMBL" id="MFH6603866.1"/>
    </source>
</evidence>
<reference evidence="1" key="1">
    <citation type="submission" date="2024-09" db="EMBL/GenBank/DDBJ databases">
        <authorList>
            <person name="Liu J."/>
        </authorList>
    </citation>
    <scope>NUCLEOTIDE SEQUENCE</scope>
    <source>
        <strain evidence="1">NBU2967</strain>
    </source>
</reference>
<dbReference type="EMBL" id="JBHFPV010000002">
    <property type="protein sequence ID" value="MFH6603866.1"/>
    <property type="molecule type" value="Genomic_DNA"/>
</dbReference>